<dbReference type="InterPro" id="IPR021062">
    <property type="entry name" value="ArAE_1_C"/>
</dbReference>
<dbReference type="EMBL" id="LNQN01000001">
    <property type="protein sequence ID" value="KSU85684.1"/>
    <property type="molecule type" value="Genomic_DNA"/>
</dbReference>
<gene>
    <name evidence="8" type="ORF">AS030_09360</name>
</gene>
<feature type="domain" description="Putative aromatic acid exporter C-terminal" evidence="7">
    <location>
        <begin position="150"/>
        <end position="312"/>
    </location>
</feature>
<feature type="transmembrane region" description="Helical" evidence="6">
    <location>
        <begin position="126"/>
        <end position="144"/>
    </location>
</feature>
<dbReference type="OrthoDB" id="357521at2"/>
<dbReference type="GO" id="GO:0005886">
    <property type="term" value="C:plasma membrane"/>
    <property type="evidence" value="ECO:0007669"/>
    <property type="project" value="UniProtKB-SubCell"/>
</dbReference>
<name>A0A0V8JF73_9BACL</name>
<dbReference type="Proteomes" id="UP000054099">
    <property type="component" value="Unassembled WGS sequence"/>
</dbReference>
<sequence>MPAIKVGYRTIKTAIGTALAIGIAQWLGLEFYSSAGILTILCVKVTQKRSLITSWERFAACLIGIVFAAIFFTVLGYHPWSIGLLILLFFPVLVWLNLKEGIITSSVIILHLYTLEYISWKAAGNEVALITIGIGMALLVNLYMPSMELTLKKIQGDLEDQFKAIFLEFRAYLYDHEHLWDGKEITRSAQLIDEGKDLAFRDVENHTVRYENEYYHYFKMREKQLELIERMIPILSSIDERYIQGYILGDFFGELSEAVHPGNTAVIYLDSIEKMRDKFREMDLPKDRAEFETRSKLHHLLNEIERYLLIKKAFKKSDI</sequence>
<evidence type="ECO:0000256" key="3">
    <source>
        <dbReference type="ARBA" id="ARBA00022692"/>
    </source>
</evidence>
<keyword evidence="2" id="KW-1003">Cell membrane</keyword>
<organism evidence="8 9">
    <name type="scientific">Fictibacillus enclensis</name>
    <dbReference type="NCBI Taxonomy" id="1017270"/>
    <lineage>
        <taxon>Bacteria</taxon>
        <taxon>Bacillati</taxon>
        <taxon>Bacillota</taxon>
        <taxon>Bacilli</taxon>
        <taxon>Bacillales</taxon>
        <taxon>Fictibacillaceae</taxon>
        <taxon>Fictibacillus</taxon>
    </lineage>
</organism>
<keyword evidence="9" id="KW-1185">Reference proteome</keyword>
<protein>
    <recommendedName>
        <fullName evidence="7">Putative aromatic acid exporter C-terminal domain-containing protein</fullName>
    </recommendedName>
</protein>
<evidence type="ECO:0000256" key="6">
    <source>
        <dbReference type="SAM" id="Phobius"/>
    </source>
</evidence>
<evidence type="ECO:0000256" key="1">
    <source>
        <dbReference type="ARBA" id="ARBA00004651"/>
    </source>
</evidence>
<dbReference type="AlphaFoldDB" id="A0A0V8JF73"/>
<evidence type="ECO:0000256" key="4">
    <source>
        <dbReference type="ARBA" id="ARBA00022989"/>
    </source>
</evidence>
<dbReference type="Gene3D" id="1.20.120.940">
    <property type="entry name" value="Putative aromatic acid exporter, C-terminal domain"/>
    <property type="match status" value="1"/>
</dbReference>
<accession>A0A0V8JF73</accession>
<dbReference type="InterPro" id="IPR010343">
    <property type="entry name" value="ArAE_1"/>
</dbReference>
<comment type="caution">
    <text evidence="8">The sequence shown here is derived from an EMBL/GenBank/DDBJ whole genome shotgun (WGS) entry which is preliminary data.</text>
</comment>
<evidence type="ECO:0000256" key="2">
    <source>
        <dbReference type="ARBA" id="ARBA00022475"/>
    </source>
</evidence>
<dbReference type="InterPro" id="IPR052984">
    <property type="entry name" value="UPF0421"/>
</dbReference>
<dbReference type="InterPro" id="IPR038323">
    <property type="entry name" value="ArAE_1_C_sf"/>
</dbReference>
<dbReference type="PANTHER" id="PTHR40064">
    <property type="entry name" value="MEMBRANE PROTEIN-RELATED"/>
    <property type="match status" value="1"/>
</dbReference>
<keyword evidence="5 6" id="KW-0472">Membrane</keyword>
<evidence type="ECO:0000259" key="7">
    <source>
        <dbReference type="Pfam" id="PF11728"/>
    </source>
</evidence>
<dbReference type="Pfam" id="PF11728">
    <property type="entry name" value="ArAE_1_C"/>
    <property type="match status" value="1"/>
</dbReference>
<feature type="transmembrane region" description="Helical" evidence="6">
    <location>
        <begin position="103"/>
        <end position="120"/>
    </location>
</feature>
<proteinExistence type="predicted"/>
<dbReference type="PANTHER" id="PTHR40064:SF1">
    <property type="entry name" value="MEMBRANE PROTEIN"/>
    <property type="match status" value="1"/>
</dbReference>
<dbReference type="Pfam" id="PF06081">
    <property type="entry name" value="ArAE_1"/>
    <property type="match status" value="1"/>
</dbReference>
<keyword evidence="3 6" id="KW-0812">Transmembrane</keyword>
<feature type="transmembrane region" description="Helical" evidence="6">
    <location>
        <begin position="55"/>
        <end position="74"/>
    </location>
</feature>
<feature type="transmembrane region" description="Helical" evidence="6">
    <location>
        <begin position="20"/>
        <end position="43"/>
    </location>
</feature>
<keyword evidence="4 6" id="KW-1133">Transmembrane helix</keyword>
<evidence type="ECO:0000256" key="5">
    <source>
        <dbReference type="ARBA" id="ARBA00023136"/>
    </source>
</evidence>
<comment type="subcellular location">
    <subcellularLocation>
        <location evidence="1">Cell membrane</location>
        <topology evidence="1">Multi-pass membrane protein</topology>
    </subcellularLocation>
</comment>
<evidence type="ECO:0000313" key="8">
    <source>
        <dbReference type="EMBL" id="KSU85684.1"/>
    </source>
</evidence>
<reference evidence="8 9" key="1">
    <citation type="journal article" date="2014" name="Antonie Van Leeuwenhoek">
        <title>Fictibacillus enclensis sp. nov., isolated from marine sediment.</title>
        <authorList>
            <person name="Dastager S.G."/>
            <person name="Mawlankar R."/>
            <person name="Srinivasan K."/>
            <person name="Tang S.K."/>
            <person name="Lee J.C."/>
            <person name="Ramana V.V."/>
            <person name="Shouche Y.S."/>
        </authorList>
    </citation>
    <scope>NUCLEOTIDE SEQUENCE [LARGE SCALE GENOMIC DNA]</scope>
    <source>
        <strain evidence="8 9">NIO-1003</strain>
    </source>
</reference>
<evidence type="ECO:0000313" key="9">
    <source>
        <dbReference type="Proteomes" id="UP000054099"/>
    </source>
</evidence>
<dbReference type="RefSeq" id="WP_061970893.1">
    <property type="nucleotide sequence ID" value="NZ_FMAV01000001.1"/>
</dbReference>